<dbReference type="AlphaFoldDB" id="A0A256GQL1"/>
<protein>
    <submittedName>
        <fullName evidence="1">Uncharacterized protein</fullName>
    </submittedName>
</protein>
<name>A0A256GQL1_9HYPH</name>
<dbReference type="EMBL" id="NNRN01000046">
    <property type="protein sequence ID" value="OYR29447.1"/>
    <property type="molecule type" value="Genomic_DNA"/>
</dbReference>
<gene>
    <name evidence="1" type="ORF">CES86_2009</name>
</gene>
<dbReference type="Proteomes" id="UP000216363">
    <property type="component" value="Unassembled WGS sequence"/>
</dbReference>
<comment type="caution">
    <text evidence="1">The sequence shown here is derived from an EMBL/GenBank/DDBJ whole genome shotgun (WGS) entry which is preliminary data.</text>
</comment>
<accession>A0A256GQL1</accession>
<reference evidence="1 2" key="1">
    <citation type="submission" date="2017-07" db="EMBL/GenBank/DDBJ databases">
        <title>Draft genome of Ochrobactrum lupini type strain LUP21.</title>
        <authorList>
            <person name="Krzyzanowska D.M."/>
            <person name="Jafra S."/>
        </authorList>
    </citation>
    <scope>NUCLEOTIDE SEQUENCE [LARGE SCALE GENOMIC DNA]</scope>
    <source>
        <strain evidence="1 2">LUP21</strain>
    </source>
</reference>
<sequence>MWLRGFEISRRHLSAQVRFNQIPEDQQGYEAQQDVIQRADIVKIFHGASPSPGGRDSV</sequence>
<evidence type="ECO:0000313" key="1">
    <source>
        <dbReference type="EMBL" id="OYR29447.1"/>
    </source>
</evidence>
<proteinExistence type="predicted"/>
<evidence type="ECO:0000313" key="2">
    <source>
        <dbReference type="Proteomes" id="UP000216363"/>
    </source>
</evidence>
<organism evidence="1 2">
    <name type="scientific">Brucella lupini</name>
    <dbReference type="NCBI Taxonomy" id="255457"/>
    <lineage>
        <taxon>Bacteria</taxon>
        <taxon>Pseudomonadati</taxon>
        <taxon>Pseudomonadota</taxon>
        <taxon>Alphaproteobacteria</taxon>
        <taxon>Hyphomicrobiales</taxon>
        <taxon>Brucellaceae</taxon>
        <taxon>Brucella/Ochrobactrum group</taxon>
        <taxon>Brucella</taxon>
    </lineage>
</organism>